<protein>
    <submittedName>
        <fullName evidence="1">Uncharacterized protein</fullName>
    </submittedName>
</protein>
<dbReference type="InParanoid" id="A0A1Q6DX17"/>
<evidence type="ECO:0000313" key="2">
    <source>
        <dbReference type="Proteomes" id="UP000185744"/>
    </source>
</evidence>
<comment type="caution">
    <text evidence="1">The sequence shown here is derived from an EMBL/GenBank/DDBJ whole genome shotgun (WGS) entry which is preliminary data.</text>
</comment>
<name>A0A1Q6DX17_METT1</name>
<keyword evidence="2" id="KW-1185">Reference proteome</keyword>
<organism evidence="1 2">
    <name type="scientific">Methanohalarchaeum thermophilum</name>
    <dbReference type="NCBI Taxonomy" id="1903181"/>
    <lineage>
        <taxon>Archaea</taxon>
        <taxon>Methanobacteriati</taxon>
        <taxon>Methanobacteriota</taxon>
        <taxon>Methanonatronarchaeia</taxon>
        <taxon>Methanonatronarchaeales</taxon>
        <taxon>Methanonatronarchaeaceae</taxon>
        <taxon>Candidatus Methanohalarchaeum</taxon>
    </lineage>
</organism>
<sequence>MDGRLLLKARMKLYSGFRVGFESLKLVEGGRTGRNEFRLGAKASIRKSGSTAGGALDSGSLNTVLCISRRFLGIGEPAKRPVCGRMISSVTRNPDDTGEWMKPHEFIHGRTSESLSGSIVQSFFFKGFFELSFNSLIRLNSLQNLVINLLASIFDLT</sequence>
<dbReference type="AlphaFoldDB" id="A0A1Q6DX17"/>
<accession>A0A1Q6DX17</accession>
<dbReference type="Proteomes" id="UP000185744">
    <property type="component" value="Unassembled WGS sequence"/>
</dbReference>
<reference evidence="1" key="1">
    <citation type="submission" date="2016-12" db="EMBL/GenBank/DDBJ databases">
        <title>Discovery of methanogenic haloarchaea.</title>
        <authorList>
            <person name="Sorokin D.Y."/>
            <person name="Makarova K.S."/>
            <person name="Abbas B."/>
            <person name="Ferrer M."/>
            <person name="Golyshin P.N."/>
        </authorList>
    </citation>
    <scope>NUCLEOTIDE SEQUENCE [LARGE SCALE GENOMIC DNA]</scope>
    <source>
        <strain evidence="1">HMET1</strain>
    </source>
</reference>
<gene>
    <name evidence="1" type="ORF">BTN85_1365</name>
</gene>
<dbReference type="EMBL" id="MSDW01000001">
    <property type="protein sequence ID" value="OKY78862.1"/>
    <property type="molecule type" value="Genomic_DNA"/>
</dbReference>
<proteinExistence type="predicted"/>
<evidence type="ECO:0000313" key="1">
    <source>
        <dbReference type="EMBL" id="OKY78862.1"/>
    </source>
</evidence>